<reference evidence="3" key="1">
    <citation type="journal article" date="2019" name="Sci. Rep.">
        <title>Draft genome of Tanacetum cinerariifolium, the natural source of mosquito coil.</title>
        <authorList>
            <person name="Yamashiro T."/>
            <person name="Shiraishi A."/>
            <person name="Satake H."/>
            <person name="Nakayama K."/>
        </authorList>
    </citation>
    <scope>NUCLEOTIDE SEQUENCE</scope>
</reference>
<dbReference type="Pfam" id="PF07727">
    <property type="entry name" value="RVT_2"/>
    <property type="match status" value="1"/>
</dbReference>
<dbReference type="EMBL" id="BKCJ010277040">
    <property type="protein sequence ID" value="GEZ42257.1"/>
    <property type="molecule type" value="Genomic_DNA"/>
</dbReference>
<evidence type="ECO:0000313" key="3">
    <source>
        <dbReference type="EMBL" id="GEZ42257.1"/>
    </source>
</evidence>
<comment type="caution">
    <text evidence="3">The sequence shown here is derived from an EMBL/GenBank/DDBJ whole genome shotgun (WGS) entry which is preliminary data.</text>
</comment>
<dbReference type="InterPro" id="IPR013103">
    <property type="entry name" value="RVT_2"/>
</dbReference>
<organism evidence="3">
    <name type="scientific">Tanacetum cinerariifolium</name>
    <name type="common">Dalmatian daisy</name>
    <name type="synonym">Chrysanthemum cinerariifolium</name>
    <dbReference type="NCBI Taxonomy" id="118510"/>
    <lineage>
        <taxon>Eukaryota</taxon>
        <taxon>Viridiplantae</taxon>
        <taxon>Streptophyta</taxon>
        <taxon>Embryophyta</taxon>
        <taxon>Tracheophyta</taxon>
        <taxon>Spermatophyta</taxon>
        <taxon>Magnoliopsida</taxon>
        <taxon>eudicotyledons</taxon>
        <taxon>Gunneridae</taxon>
        <taxon>Pentapetalae</taxon>
        <taxon>asterids</taxon>
        <taxon>campanulids</taxon>
        <taxon>Asterales</taxon>
        <taxon>Asteraceae</taxon>
        <taxon>Asteroideae</taxon>
        <taxon>Anthemideae</taxon>
        <taxon>Anthemidinae</taxon>
        <taxon>Tanacetum</taxon>
    </lineage>
</organism>
<name>A0A699IJ74_TANCI</name>
<evidence type="ECO:0000259" key="1">
    <source>
        <dbReference type="Pfam" id="PF07727"/>
    </source>
</evidence>
<proteinExistence type="predicted"/>
<dbReference type="InterPro" id="IPR057670">
    <property type="entry name" value="SH3_retrovirus"/>
</dbReference>
<accession>A0A699IJ74</accession>
<sequence length="240" mass="28201">IENLVDHTVKVIRCDNGTEFKNMDMNQFCEMKDHLGKFDGKADEGFFVEYLLNSKAFRVLNSRTRIVKENLHISHVPTTRIHKDHPLDQVIRDVQSAIQTRNMSKNLEEHGFVTTFHQRTNHKDLQNYLFACFLSSKRKRAIGTKWVFMNIKDKRGIMIRDKVRLVAQGHTQEEGIDYDEVFSLVASIEAIRLFLVYPSFKDFMVYQMDVKSAFLYRKIEEEIYVCQPPGFEDPDFPNKV</sequence>
<dbReference type="Pfam" id="PF25597">
    <property type="entry name" value="SH3_retrovirus"/>
    <property type="match status" value="1"/>
</dbReference>
<feature type="domain" description="Retroviral polymerase SH3-like" evidence="2">
    <location>
        <begin position="32"/>
        <end position="72"/>
    </location>
</feature>
<gene>
    <name evidence="3" type="ORF">Tci_514230</name>
</gene>
<dbReference type="AlphaFoldDB" id="A0A699IJ74"/>
<protein>
    <submittedName>
        <fullName evidence="3">Retrovirus-related Pol polyprotein from transposon TNT 1-94</fullName>
    </submittedName>
</protein>
<feature type="domain" description="Reverse transcriptase Ty1/copia-type" evidence="1">
    <location>
        <begin position="136"/>
        <end position="240"/>
    </location>
</feature>
<feature type="non-terminal residue" evidence="3">
    <location>
        <position position="1"/>
    </location>
</feature>
<evidence type="ECO:0000259" key="2">
    <source>
        <dbReference type="Pfam" id="PF25597"/>
    </source>
</evidence>